<dbReference type="AlphaFoldDB" id="A0A4P7CJG4"/>
<evidence type="ECO:0000313" key="2">
    <source>
        <dbReference type="Proteomes" id="UP000294444"/>
    </source>
</evidence>
<gene>
    <name evidence="1" type="ORF">EXH44_03845</name>
</gene>
<dbReference type="RefSeq" id="WP_162856348.1">
    <property type="nucleotide sequence ID" value="NZ_CP038145.1"/>
</dbReference>
<organism evidence="1 2">
    <name type="scientific">Actinobacillus indolicus</name>
    <dbReference type="NCBI Taxonomy" id="51049"/>
    <lineage>
        <taxon>Bacteria</taxon>
        <taxon>Pseudomonadati</taxon>
        <taxon>Pseudomonadota</taxon>
        <taxon>Gammaproteobacteria</taxon>
        <taxon>Pasteurellales</taxon>
        <taxon>Pasteurellaceae</taxon>
        <taxon>Actinobacillus</taxon>
    </lineage>
</organism>
<reference evidence="1 2" key="1">
    <citation type="submission" date="2019-03" db="EMBL/GenBank/DDBJ databases">
        <authorList>
            <person name="Che Y."/>
            <person name="Zhou L."/>
        </authorList>
    </citation>
    <scope>NUCLEOTIDE SEQUENCE [LARGE SCALE GENOMIC DNA]</scope>
    <source>
        <strain evidence="1 2">AIFJ1607</strain>
    </source>
</reference>
<sequence length="126" mass="14854">MSESQIENRLAKLETEIKGLRDETMYLRAILSDLIYSAIKQDKFNPEFLVTKLLDYKHSPYSWISSKEENPAMYCRHLSILQEFADAIFIAEESRNKQRKGSSLAMELEKVRLYIQQELAIHQLKR</sequence>
<name>A0A4P7CJG4_9PAST</name>
<protein>
    <submittedName>
        <fullName evidence="1">Uncharacterized protein</fullName>
    </submittedName>
</protein>
<proteinExistence type="predicted"/>
<dbReference type="KEGG" id="aio:EXH44_03845"/>
<evidence type="ECO:0000313" key="1">
    <source>
        <dbReference type="EMBL" id="QBQ63427.1"/>
    </source>
</evidence>
<dbReference type="Proteomes" id="UP000294444">
    <property type="component" value="Chromosome"/>
</dbReference>
<keyword evidence="2" id="KW-1185">Reference proteome</keyword>
<dbReference type="EMBL" id="CP038145">
    <property type="protein sequence ID" value="QBQ63427.1"/>
    <property type="molecule type" value="Genomic_DNA"/>
</dbReference>
<accession>A0A4P7CJG4</accession>